<proteinExistence type="predicted"/>
<name>A0ABR3DLU4_NEUIN</name>
<evidence type="ECO:0000313" key="3">
    <source>
        <dbReference type="Proteomes" id="UP001451303"/>
    </source>
</evidence>
<organism evidence="2 3">
    <name type="scientific">Neurospora intermedia</name>
    <dbReference type="NCBI Taxonomy" id="5142"/>
    <lineage>
        <taxon>Eukaryota</taxon>
        <taxon>Fungi</taxon>
        <taxon>Dikarya</taxon>
        <taxon>Ascomycota</taxon>
        <taxon>Pezizomycotina</taxon>
        <taxon>Sordariomycetes</taxon>
        <taxon>Sordariomycetidae</taxon>
        <taxon>Sordariales</taxon>
        <taxon>Sordariaceae</taxon>
        <taxon>Neurospora</taxon>
    </lineage>
</organism>
<feature type="compositionally biased region" description="Acidic residues" evidence="1">
    <location>
        <begin position="237"/>
        <end position="249"/>
    </location>
</feature>
<accession>A0ABR3DLU4</accession>
<feature type="region of interest" description="Disordered" evidence="1">
    <location>
        <begin position="156"/>
        <end position="361"/>
    </location>
</feature>
<reference evidence="2 3" key="1">
    <citation type="submission" date="2023-09" db="EMBL/GenBank/DDBJ databases">
        <title>Multi-omics analysis of a traditional fermented food reveals byproduct-associated fungal strains for waste-to-food upcycling.</title>
        <authorList>
            <consortium name="Lawrence Berkeley National Laboratory"/>
            <person name="Rekdal V.M."/>
            <person name="Villalobos-Escobedo J.M."/>
            <person name="Rodriguez-Valeron N."/>
            <person name="Garcia M.O."/>
            <person name="Vasquez D.P."/>
            <person name="Damayanti I."/>
            <person name="Sorensen P.M."/>
            <person name="Baidoo E.E."/>
            <person name="De Carvalho A.C."/>
            <person name="Riley R."/>
            <person name="Lipzen A."/>
            <person name="He G."/>
            <person name="Yan M."/>
            <person name="Haridas S."/>
            <person name="Daum C."/>
            <person name="Yoshinaga Y."/>
            <person name="Ng V."/>
            <person name="Grigoriev I.V."/>
            <person name="Munk R."/>
            <person name="Nuraida L."/>
            <person name="Wijaya C.H."/>
            <person name="Morales P.-C."/>
            <person name="Keasling J.D."/>
        </authorList>
    </citation>
    <scope>NUCLEOTIDE SEQUENCE [LARGE SCALE GENOMIC DNA]</scope>
    <source>
        <strain evidence="2 3">FGSC 2613</strain>
    </source>
</reference>
<keyword evidence="3" id="KW-1185">Reference proteome</keyword>
<comment type="caution">
    <text evidence="2">The sequence shown here is derived from an EMBL/GenBank/DDBJ whole genome shotgun (WGS) entry which is preliminary data.</text>
</comment>
<evidence type="ECO:0000256" key="1">
    <source>
        <dbReference type="SAM" id="MobiDB-lite"/>
    </source>
</evidence>
<feature type="region of interest" description="Disordered" evidence="1">
    <location>
        <begin position="95"/>
        <end position="128"/>
    </location>
</feature>
<feature type="compositionally biased region" description="Low complexity" evidence="1">
    <location>
        <begin position="289"/>
        <end position="303"/>
    </location>
</feature>
<feature type="compositionally biased region" description="Polar residues" evidence="1">
    <location>
        <begin position="340"/>
        <end position="361"/>
    </location>
</feature>
<protein>
    <submittedName>
        <fullName evidence="2">Uncharacterized protein</fullName>
    </submittedName>
</protein>
<gene>
    <name evidence="2" type="ORF">QR685DRAFT_517277</name>
</gene>
<dbReference type="Proteomes" id="UP001451303">
    <property type="component" value="Unassembled WGS sequence"/>
</dbReference>
<dbReference type="EMBL" id="JAVLET010000002">
    <property type="protein sequence ID" value="KAL0473597.1"/>
    <property type="molecule type" value="Genomic_DNA"/>
</dbReference>
<feature type="compositionally biased region" description="Polar residues" evidence="1">
    <location>
        <begin position="116"/>
        <end position="128"/>
    </location>
</feature>
<evidence type="ECO:0000313" key="2">
    <source>
        <dbReference type="EMBL" id="KAL0473597.1"/>
    </source>
</evidence>
<sequence length="361" mass="38482">MASKNSAATVKVSGSAANYTPATLDPELRSAINSVLIEEGHVGKIQDHLLHSLHAHSSNWPTTVQNHALALLRSGEISTFPALLRRVVEDVRHDTANAPSGDANGGDVNGKKLSNGADTANASNGNVPAATTTAPSLAVPQAVINDALKVTRESLEMGSGAGAKSKQPVGLRNDGSNKQRKLSSRDDRVYCQVDSFPSQMEDEHSQGLNGGEEEEEEEERDGRNQGVASGSTIVTDAAEDDPSISDDDQREIVRRHHPRVTNALPDALRRAGLLTQRFHDSRPQDQGQHESQLQRSQQIQQQQTPRHPLPGSPTRTYLQPQPHLEPQPGASHAGVGNAQEALQSQDTVGTAAQADSSGQPS</sequence>